<proteinExistence type="predicted"/>
<feature type="region of interest" description="Disordered" evidence="1">
    <location>
        <begin position="1"/>
        <end position="126"/>
    </location>
</feature>
<name>A0A1D1ZCC8_9ARAE</name>
<dbReference type="PANTHER" id="PTHR33168">
    <property type="entry name" value="STRESS INDUCED PROTEIN-RELATED"/>
    <property type="match status" value="1"/>
</dbReference>
<sequence length="126" mass="13680">MEYDHAPPAPSQKPSPPPNCLPCCFRRGDGGAPPHSPAGEGCPPPPCHRTRGHERLEPRRRHRRPAGGFRYDPLSYALNFDEGPGSDGDGESPLVESRYRSFSARLPSTPPHEPSPPPGVKDVVCI</sequence>
<feature type="compositionally biased region" description="Basic residues" evidence="1">
    <location>
        <begin position="48"/>
        <end position="65"/>
    </location>
</feature>
<reference evidence="2" key="1">
    <citation type="submission" date="2015-07" db="EMBL/GenBank/DDBJ databases">
        <title>Transcriptome Assembly of Anthurium amnicola.</title>
        <authorList>
            <person name="Suzuki J."/>
        </authorList>
    </citation>
    <scope>NUCLEOTIDE SEQUENCE</scope>
</reference>
<protein>
    <submittedName>
        <fullName evidence="2">HERV-K_8p23.1 provirus ancestral Gag polyprotein</fullName>
    </submittedName>
</protein>
<evidence type="ECO:0000313" key="2">
    <source>
        <dbReference type="EMBL" id="JAT64532.1"/>
    </source>
</evidence>
<dbReference type="AlphaFoldDB" id="A0A1D1ZCC8"/>
<dbReference type="EMBL" id="GDJX01003404">
    <property type="protein sequence ID" value="JAT64532.1"/>
    <property type="molecule type" value="Transcribed_RNA"/>
</dbReference>
<gene>
    <name evidence="2" type="primary">GAK6</name>
    <name evidence="2" type="ORF">g.84338</name>
</gene>
<accession>A0A1D1ZCC8</accession>
<organism evidence="2">
    <name type="scientific">Anthurium amnicola</name>
    <dbReference type="NCBI Taxonomy" id="1678845"/>
    <lineage>
        <taxon>Eukaryota</taxon>
        <taxon>Viridiplantae</taxon>
        <taxon>Streptophyta</taxon>
        <taxon>Embryophyta</taxon>
        <taxon>Tracheophyta</taxon>
        <taxon>Spermatophyta</taxon>
        <taxon>Magnoliopsida</taxon>
        <taxon>Liliopsida</taxon>
        <taxon>Araceae</taxon>
        <taxon>Pothoideae</taxon>
        <taxon>Potheae</taxon>
        <taxon>Anthurium</taxon>
    </lineage>
</organism>
<evidence type="ECO:0000256" key="1">
    <source>
        <dbReference type="SAM" id="MobiDB-lite"/>
    </source>
</evidence>
<feature type="compositionally biased region" description="Pro residues" evidence="1">
    <location>
        <begin position="7"/>
        <end position="20"/>
    </location>
</feature>
<feature type="compositionally biased region" description="Pro residues" evidence="1">
    <location>
        <begin position="108"/>
        <end position="119"/>
    </location>
</feature>